<keyword evidence="6 7" id="KW-0472">Membrane</keyword>
<feature type="transmembrane region" description="Helical" evidence="7">
    <location>
        <begin position="16"/>
        <end position="36"/>
    </location>
</feature>
<feature type="transmembrane region" description="Helical" evidence="7">
    <location>
        <begin position="415"/>
        <end position="438"/>
    </location>
</feature>
<dbReference type="GO" id="GO:0044874">
    <property type="term" value="P:lipoprotein localization to outer membrane"/>
    <property type="evidence" value="ECO:0007669"/>
    <property type="project" value="TreeGrafter"/>
</dbReference>
<feature type="transmembrane region" description="Helical" evidence="7">
    <location>
        <begin position="293"/>
        <end position="323"/>
    </location>
</feature>
<feature type="transmembrane region" description="Helical" evidence="7">
    <location>
        <begin position="475"/>
        <end position="495"/>
    </location>
</feature>
<dbReference type="InterPro" id="IPR051447">
    <property type="entry name" value="Lipoprotein-release_system"/>
</dbReference>
<reference evidence="10" key="1">
    <citation type="submission" date="2019-10" db="EMBL/GenBank/DDBJ databases">
        <title>Antimicrobial potential of Antarctic Bacteria.</title>
        <authorList>
            <person name="Benaud N."/>
            <person name="Edwards R.J."/>
            <person name="Ferrari B.C."/>
        </authorList>
    </citation>
    <scope>NUCLEOTIDE SEQUENCE [LARGE SCALE GENOMIC DNA]</scope>
    <source>
        <strain evidence="10">NBSH44</strain>
    </source>
</reference>
<dbReference type="PANTHER" id="PTHR30489">
    <property type="entry name" value="LIPOPROTEIN-RELEASING SYSTEM TRANSMEMBRANE PROTEIN LOLE"/>
    <property type="match status" value="1"/>
</dbReference>
<dbReference type="Pfam" id="PF02687">
    <property type="entry name" value="FtsX"/>
    <property type="match status" value="2"/>
</dbReference>
<evidence type="ECO:0000256" key="5">
    <source>
        <dbReference type="ARBA" id="ARBA00022989"/>
    </source>
</evidence>
<dbReference type="AlphaFoldDB" id="A0A7G7BN28"/>
<keyword evidence="4 7" id="KW-0812">Transmembrane</keyword>
<gene>
    <name evidence="9" type="ORF">F0344_20840</name>
</gene>
<dbReference type="GO" id="GO:0098797">
    <property type="term" value="C:plasma membrane protein complex"/>
    <property type="evidence" value="ECO:0007669"/>
    <property type="project" value="TreeGrafter"/>
</dbReference>
<evidence type="ECO:0000256" key="4">
    <source>
        <dbReference type="ARBA" id="ARBA00022692"/>
    </source>
</evidence>
<dbReference type="EMBL" id="CP045702">
    <property type="protein sequence ID" value="QNE76743.1"/>
    <property type="molecule type" value="Genomic_DNA"/>
</dbReference>
<evidence type="ECO:0000259" key="8">
    <source>
        <dbReference type="Pfam" id="PF02687"/>
    </source>
</evidence>
<feature type="transmembrane region" description="Helical" evidence="7">
    <location>
        <begin position="799"/>
        <end position="818"/>
    </location>
</feature>
<comment type="subcellular location">
    <subcellularLocation>
        <location evidence="1">Cell membrane</location>
        <topology evidence="1">Multi-pass membrane protein</topology>
    </subcellularLocation>
</comment>
<evidence type="ECO:0000256" key="2">
    <source>
        <dbReference type="ARBA" id="ARBA00005236"/>
    </source>
</evidence>
<feature type="transmembrane region" description="Helical" evidence="7">
    <location>
        <begin position="705"/>
        <end position="730"/>
    </location>
</feature>
<dbReference type="PANTHER" id="PTHR30489:SF0">
    <property type="entry name" value="LIPOPROTEIN-RELEASING SYSTEM TRANSMEMBRANE PROTEIN LOLE"/>
    <property type="match status" value="1"/>
</dbReference>
<name>A0A7G7BN28_9ACTN</name>
<keyword evidence="3" id="KW-1003">Cell membrane</keyword>
<dbReference type="InterPro" id="IPR003838">
    <property type="entry name" value="ABC3_permease_C"/>
</dbReference>
<feature type="domain" description="ABC3 transporter permease C-terminal" evidence="8">
    <location>
        <begin position="709"/>
        <end position="825"/>
    </location>
</feature>
<feature type="transmembrane region" description="Helical" evidence="7">
    <location>
        <begin position="343"/>
        <end position="365"/>
    </location>
</feature>
<evidence type="ECO:0000256" key="7">
    <source>
        <dbReference type="SAM" id="Phobius"/>
    </source>
</evidence>
<evidence type="ECO:0000256" key="3">
    <source>
        <dbReference type="ARBA" id="ARBA00022475"/>
    </source>
</evidence>
<evidence type="ECO:0000256" key="1">
    <source>
        <dbReference type="ARBA" id="ARBA00004651"/>
    </source>
</evidence>
<comment type="similarity">
    <text evidence="2">Belongs to the ABC-4 integral membrane protein family. LolC/E subfamily.</text>
</comment>
<proteinExistence type="inferred from homology"/>
<feature type="transmembrane region" description="Helical" evidence="7">
    <location>
        <begin position="386"/>
        <end position="409"/>
    </location>
</feature>
<evidence type="ECO:0000313" key="9">
    <source>
        <dbReference type="EMBL" id="QNE76743.1"/>
    </source>
</evidence>
<organism evidence="9 10">
    <name type="scientific">Streptomyces finlayi</name>
    <dbReference type="NCBI Taxonomy" id="67296"/>
    <lineage>
        <taxon>Bacteria</taxon>
        <taxon>Bacillati</taxon>
        <taxon>Actinomycetota</taxon>
        <taxon>Actinomycetes</taxon>
        <taxon>Kitasatosporales</taxon>
        <taxon>Streptomycetaceae</taxon>
        <taxon>Streptomyces</taxon>
    </lineage>
</organism>
<keyword evidence="5 7" id="KW-1133">Transmembrane helix</keyword>
<feature type="domain" description="ABC3 transporter permease C-terminal" evidence="8">
    <location>
        <begin position="252"/>
        <end position="370"/>
    </location>
</feature>
<evidence type="ECO:0000256" key="6">
    <source>
        <dbReference type="ARBA" id="ARBA00023136"/>
    </source>
</evidence>
<dbReference type="Proteomes" id="UP000515307">
    <property type="component" value="Chromosome"/>
</dbReference>
<keyword evidence="10" id="KW-1185">Reference proteome</keyword>
<feature type="transmembrane region" description="Helical" evidence="7">
    <location>
        <begin position="751"/>
        <end position="779"/>
    </location>
</feature>
<feature type="transmembrane region" description="Helical" evidence="7">
    <location>
        <begin position="249"/>
        <end position="273"/>
    </location>
</feature>
<dbReference type="RefSeq" id="WP_185300224.1">
    <property type="nucleotide sequence ID" value="NZ_CP045702.1"/>
</dbReference>
<accession>A0A7G7BN28</accession>
<dbReference type="KEGG" id="sfiy:F0344_20840"/>
<evidence type="ECO:0000313" key="10">
    <source>
        <dbReference type="Proteomes" id="UP000515307"/>
    </source>
</evidence>
<protein>
    <submittedName>
        <fullName evidence="9">FtsX-like permease family protein</fullName>
    </submittedName>
</protein>
<sequence>MLRVILAGLRARPLRLLMSAVAICLGVAFVAASLILSDSADARLRTAIAFETRGVDASISAIGGSSALDDALLARVRQVPGVAAAEGRSTVSTPLRGGDGRPTDTVALALPTDAQLRPFDLASGRFPRTAGEIAMEHSRAHAPGRTVTLLEQDGEPRSFTLVGTFRRPTDSGIGSASLVLLPQDVRRFAPGQPYGEIVVRATSDTEQQQIADTLTRAVGKNGVTVVTGQEAAARLLSSTAPSGAQTATFLTAFAVLAMVVAAMVITNSFSILITQRAREAALLRCIGARRRQVFAGVLGEAAVVGAVASAAGLVVGLGMAAALQTLPTGEESAVHVPLTTRTIVMALVLGVLTTLAAAVLPARAATRTPPVEALRSPQQRMATTAMRYRSAATVLLLAVAVTSAAYAMRAAPQDGAALSVMAMVALLGATLVAGPLLVGPFVRVLGEACTPLLGQPARMAALNAAQHPRRTAASAAALTVGLAVVSLATTVTAGVEAGRTHGLEDQVAADFTVTSVVSHRPLPAALPATLTALPGVASVAQRQSFSGDLGKYGLHGMAAVRGDAVGTLLRPVVLSGRLDQLRPGELAVSDQLAKETGLGTGDTVRAGSPHHPVTLRVVAVYDAVAAPGADLGLALVDLTQLSALAAEGSTIHDPSLLIGLTAHADPQEIRPRLEKALATAPLARLDSSADVKEQMTAPLRSTLDLLWALTALSVLIAFAGIANTLSLSVLERTRESALLRTLGLTRNGLRATLVTESILIALLGSVCGLLVGIGAAWLLAEVASTDAEPVLFTLPWGRLGTLLAAALLAAPLAALAPARRSARTSLTEGMGEA</sequence>